<evidence type="ECO:0000313" key="5">
    <source>
        <dbReference type="EMBL" id="KAH9325996.1"/>
    </source>
</evidence>
<comment type="caution">
    <text evidence="5">The sequence shown here is derived from an EMBL/GenBank/DDBJ whole genome shotgun (WGS) entry which is preliminary data.</text>
</comment>
<evidence type="ECO:0000313" key="6">
    <source>
        <dbReference type="Proteomes" id="UP000824469"/>
    </source>
</evidence>
<dbReference type="PROSITE" id="PS50896">
    <property type="entry name" value="LISH"/>
    <property type="match status" value="1"/>
</dbReference>
<dbReference type="AlphaFoldDB" id="A0AA38GNN5"/>
<keyword evidence="6" id="KW-1185">Reference proteome</keyword>
<feature type="compositionally biased region" description="Polar residues" evidence="4">
    <location>
        <begin position="172"/>
        <end position="188"/>
    </location>
</feature>
<comment type="subcellular location">
    <subcellularLocation>
        <location evidence="1">Cytoplasm</location>
        <location evidence="1">Cytoskeleton</location>
    </subcellularLocation>
</comment>
<gene>
    <name evidence="5" type="ORF">KI387_006174</name>
</gene>
<feature type="non-terminal residue" evidence="5">
    <location>
        <position position="1"/>
    </location>
</feature>
<dbReference type="OMA" id="WRYENEE"/>
<proteinExistence type="predicted"/>
<dbReference type="Proteomes" id="UP000824469">
    <property type="component" value="Unassembled WGS sequence"/>
</dbReference>
<keyword evidence="2" id="KW-0963">Cytoplasm</keyword>
<evidence type="ECO:0000256" key="2">
    <source>
        <dbReference type="ARBA" id="ARBA00022490"/>
    </source>
</evidence>
<sequence length="292" mass="32260">AELRASVFEAIEDEDHALENEDGASPALLGSCNDRAKQLHASPSGKLLTALICEYLEWAQLGHTLKVYLPECNLPKGFWKSELKEKFGAKFDAESSREGENLPMLMEILESYLKHEQQNSYGNIPKGNARRSATEGASTSSPDDSISNVERHMRRHPTSIGGGLPPFGRFTPVTQSSAGSVRNSSLGNVSDRVSDGNSSDLFDLGSNRKTSSNIPFAGTSRENGSFPAMRKEDHGWRYDDNQHSDDVIRASNAMENIQLDRKARSLTSSWRNIDDGVREEDSQSERENILAE</sequence>
<feature type="non-terminal residue" evidence="5">
    <location>
        <position position="292"/>
    </location>
</feature>
<accession>A0AA38GNN5</accession>
<keyword evidence="3" id="KW-0206">Cytoskeleton</keyword>
<reference evidence="5 6" key="1">
    <citation type="journal article" date="2021" name="Nat. Plants">
        <title>The Taxus genome provides insights into paclitaxel biosynthesis.</title>
        <authorList>
            <person name="Xiong X."/>
            <person name="Gou J."/>
            <person name="Liao Q."/>
            <person name="Li Y."/>
            <person name="Zhou Q."/>
            <person name="Bi G."/>
            <person name="Li C."/>
            <person name="Du R."/>
            <person name="Wang X."/>
            <person name="Sun T."/>
            <person name="Guo L."/>
            <person name="Liang H."/>
            <person name="Lu P."/>
            <person name="Wu Y."/>
            <person name="Zhang Z."/>
            <person name="Ro D.K."/>
            <person name="Shang Y."/>
            <person name="Huang S."/>
            <person name="Yan J."/>
        </authorList>
    </citation>
    <scope>NUCLEOTIDE SEQUENCE [LARGE SCALE GENOMIC DNA]</scope>
    <source>
        <strain evidence="5">Ta-2019</strain>
    </source>
</reference>
<dbReference type="EMBL" id="JAHRHJ020000002">
    <property type="protein sequence ID" value="KAH9325996.1"/>
    <property type="molecule type" value="Genomic_DNA"/>
</dbReference>
<dbReference type="Pfam" id="PF16045">
    <property type="entry name" value="LisH_2"/>
    <property type="match status" value="1"/>
</dbReference>
<evidence type="ECO:0000256" key="4">
    <source>
        <dbReference type="SAM" id="MobiDB-lite"/>
    </source>
</evidence>
<dbReference type="GO" id="GO:0015630">
    <property type="term" value="C:microtubule cytoskeleton"/>
    <property type="evidence" value="ECO:0007669"/>
    <property type="project" value="UniProtKB-ARBA"/>
</dbReference>
<dbReference type="PANTHER" id="PTHR15431:SF4">
    <property type="entry name" value="PROTEIN TONNEAU 1B"/>
    <property type="match status" value="1"/>
</dbReference>
<dbReference type="Gene3D" id="1.20.960.40">
    <property type="match status" value="1"/>
</dbReference>
<dbReference type="InterPro" id="IPR006594">
    <property type="entry name" value="LisH"/>
</dbReference>
<protein>
    <recommendedName>
        <fullName evidence="7">LisH domain-containing protein</fullName>
    </recommendedName>
</protein>
<feature type="compositionally biased region" description="Polar residues" evidence="4">
    <location>
        <begin position="135"/>
        <end position="148"/>
    </location>
</feature>
<feature type="region of interest" description="Disordered" evidence="4">
    <location>
        <begin position="119"/>
        <end position="194"/>
    </location>
</feature>
<evidence type="ECO:0000256" key="1">
    <source>
        <dbReference type="ARBA" id="ARBA00004245"/>
    </source>
</evidence>
<evidence type="ECO:0000256" key="3">
    <source>
        <dbReference type="ARBA" id="ARBA00023212"/>
    </source>
</evidence>
<evidence type="ECO:0008006" key="7">
    <source>
        <dbReference type="Google" id="ProtNLM"/>
    </source>
</evidence>
<organism evidence="5 6">
    <name type="scientific">Taxus chinensis</name>
    <name type="common">Chinese yew</name>
    <name type="synonym">Taxus wallichiana var. chinensis</name>
    <dbReference type="NCBI Taxonomy" id="29808"/>
    <lineage>
        <taxon>Eukaryota</taxon>
        <taxon>Viridiplantae</taxon>
        <taxon>Streptophyta</taxon>
        <taxon>Embryophyta</taxon>
        <taxon>Tracheophyta</taxon>
        <taxon>Spermatophyta</taxon>
        <taxon>Pinopsida</taxon>
        <taxon>Pinidae</taxon>
        <taxon>Conifers II</taxon>
        <taxon>Cupressales</taxon>
        <taxon>Taxaceae</taxon>
        <taxon>Taxus</taxon>
    </lineage>
</organism>
<name>A0AA38GNN5_TAXCH</name>
<dbReference type="PANTHER" id="PTHR15431">
    <property type="entry name" value="FGFR1 ONCOGENE PARTNER/LISH DOMAIN-CONTAINING PROTEIN"/>
    <property type="match status" value="1"/>
</dbReference>